<feature type="region of interest" description="Disordered" evidence="1">
    <location>
        <begin position="1"/>
        <end position="75"/>
    </location>
</feature>
<evidence type="ECO:0000256" key="1">
    <source>
        <dbReference type="SAM" id="MobiDB-lite"/>
    </source>
</evidence>
<keyword evidence="4" id="KW-1185">Reference proteome</keyword>
<feature type="transmembrane region" description="Helical" evidence="2">
    <location>
        <begin position="504"/>
        <end position="523"/>
    </location>
</feature>
<feature type="region of interest" description="Disordered" evidence="1">
    <location>
        <begin position="214"/>
        <end position="238"/>
    </location>
</feature>
<feature type="region of interest" description="Disordered" evidence="1">
    <location>
        <begin position="265"/>
        <end position="305"/>
    </location>
</feature>
<dbReference type="Proteomes" id="UP000324585">
    <property type="component" value="Unassembled WGS sequence"/>
</dbReference>
<dbReference type="PANTHER" id="PTHR36513:SF1">
    <property type="entry name" value="TRANSMEMBRANE PROTEIN"/>
    <property type="match status" value="1"/>
</dbReference>
<dbReference type="Pfam" id="PF05990">
    <property type="entry name" value="DUF900"/>
    <property type="match status" value="1"/>
</dbReference>
<dbReference type="OMA" id="AEMISAN"/>
<gene>
    <name evidence="3" type="ORF">FVE85_9857</name>
</gene>
<organism evidence="3 4">
    <name type="scientific">Porphyridium purpureum</name>
    <name type="common">Red alga</name>
    <name type="synonym">Porphyridium cruentum</name>
    <dbReference type="NCBI Taxonomy" id="35688"/>
    <lineage>
        <taxon>Eukaryota</taxon>
        <taxon>Rhodophyta</taxon>
        <taxon>Bangiophyceae</taxon>
        <taxon>Porphyridiales</taxon>
        <taxon>Porphyridiaceae</taxon>
        <taxon>Porphyridium</taxon>
    </lineage>
</organism>
<comment type="caution">
    <text evidence="3">The sequence shown here is derived from an EMBL/GenBank/DDBJ whole genome shotgun (WGS) entry which is preliminary data.</text>
</comment>
<reference evidence="4" key="1">
    <citation type="journal article" date="2019" name="Nat. Commun.">
        <title>Expansion of phycobilisome linker gene families in mesophilic red algae.</title>
        <authorList>
            <person name="Lee J."/>
            <person name="Kim D."/>
            <person name="Bhattacharya D."/>
            <person name="Yoon H.S."/>
        </authorList>
    </citation>
    <scope>NUCLEOTIDE SEQUENCE [LARGE SCALE GENOMIC DNA]</scope>
    <source>
        <strain evidence="4">CCMP 1328</strain>
    </source>
</reference>
<feature type="compositionally biased region" description="Low complexity" evidence="1">
    <location>
        <begin position="141"/>
        <end position="168"/>
    </location>
</feature>
<feature type="transmembrane region" description="Helical" evidence="2">
    <location>
        <begin position="417"/>
        <end position="436"/>
    </location>
</feature>
<evidence type="ECO:0008006" key="5">
    <source>
        <dbReference type="Google" id="ProtNLM"/>
    </source>
</evidence>
<dbReference type="OrthoDB" id="10251508at2759"/>
<evidence type="ECO:0000256" key="2">
    <source>
        <dbReference type="SAM" id="Phobius"/>
    </source>
</evidence>
<feature type="transmembrane region" description="Helical" evidence="2">
    <location>
        <begin position="466"/>
        <end position="484"/>
    </location>
</feature>
<evidence type="ECO:0000313" key="3">
    <source>
        <dbReference type="EMBL" id="KAA8490965.1"/>
    </source>
</evidence>
<keyword evidence="2" id="KW-0472">Membrane</keyword>
<feature type="compositionally biased region" description="Acidic residues" evidence="1">
    <location>
        <begin position="842"/>
        <end position="859"/>
    </location>
</feature>
<dbReference type="InterPro" id="IPR029058">
    <property type="entry name" value="AB_hydrolase_fold"/>
</dbReference>
<dbReference type="SUPFAM" id="SSF53474">
    <property type="entry name" value="alpha/beta-Hydrolases"/>
    <property type="match status" value="1"/>
</dbReference>
<protein>
    <recommendedName>
        <fullName evidence="5">Transmembrane protein</fullName>
    </recommendedName>
</protein>
<proteinExistence type="predicted"/>
<feature type="transmembrane region" description="Helical" evidence="2">
    <location>
        <begin position="443"/>
        <end position="460"/>
    </location>
</feature>
<dbReference type="AlphaFoldDB" id="A0A5J4YIJ4"/>
<feature type="region of interest" description="Disordered" evidence="1">
    <location>
        <begin position="1031"/>
        <end position="1055"/>
    </location>
</feature>
<evidence type="ECO:0000313" key="4">
    <source>
        <dbReference type="Proteomes" id="UP000324585"/>
    </source>
</evidence>
<feature type="region of interest" description="Disordered" evidence="1">
    <location>
        <begin position="139"/>
        <end position="168"/>
    </location>
</feature>
<accession>A0A5J4YIJ4</accession>
<dbReference type="PANTHER" id="PTHR36513">
    <property type="entry name" value="ABC TRANSMEMBRANE TYPE-1 DOMAIN-CONTAINING PROTEIN"/>
    <property type="match status" value="1"/>
</dbReference>
<dbReference type="EMBL" id="VRMN01000017">
    <property type="protein sequence ID" value="KAA8490965.1"/>
    <property type="molecule type" value="Genomic_DNA"/>
</dbReference>
<feature type="compositionally biased region" description="Polar residues" evidence="1">
    <location>
        <begin position="273"/>
        <end position="282"/>
    </location>
</feature>
<dbReference type="InterPro" id="IPR010297">
    <property type="entry name" value="DUF900_hydrolase"/>
</dbReference>
<feature type="region of interest" description="Disordered" evidence="1">
    <location>
        <begin position="796"/>
        <end position="890"/>
    </location>
</feature>
<name>A0A5J4YIJ4_PORPP</name>
<keyword evidence="2" id="KW-0812">Transmembrane</keyword>
<feature type="compositionally biased region" description="Low complexity" evidence="1">
    <location>
        <begin position="8"/>
        <end position="47"/>
    </location>
</feature>
<sequence length="1199" mass="131074">MSGRMDGARSPPSTSSSLAAAAPTAAPVAAEVETGGSNAGSNAAAASAERDVHRDTNAPLWAVGQPRGPDALGQSEQMSFASVAEIDPGSDVQSGPSESQIPSAVMLVPEGSREQAAHAMMNVEPHPALYEDGAVLERQAQEAQPQPSAAAAAAAAGQVPSASSPVSATDASVVLSERVGAEMISANMLEKGAIFPGSNIGTAGAQESGISATTAHASATVEELTHHRRLSSSMPNPQNASVNHLVATLAASAAFAGAGAVATKDTADMGGNTACTSSPRSSRPQHTRQRSFEPPTNPKVGTNITEKPLYPTLREKVTNRFSTEYGVGHIRRGSFSDESNFMEGLDDRDSQAFSVSPRHSLQGLQINLRQRVQTVKNNFVVAQDGEIHIRETWKHMKTRAWKRYKTSLRYDRSSYSMFWGLVYFTLYVIFVVIRSVVQSAADFDVLLLMALMLYIAYIFSTSTSGVWPYVVGELMISLYLYYILSPKYFSKSWFPGGISNLEFMLLVITPVIMILTVTVYYYVPYVIYFTKAYTSLGLRVTSQQYVDLMDAGQGATGQGYGDAGSSIADRALIRDQFAIAEHGDADYYEHVFIIEMTERRRNALAAPTVYSCTYVGPLAEGRPHGLGEWIDTNPAGENLFGYFDRGIPVGPFRSNENSTHTRTSFVNLRIVFMDDNDVKDALKFVTPVFGVASVECVVSGEQLLGWPKVGVIQDAQTCRCGAAASCGCIQRMFDDFYRHLDDTKRNTTISVSINDSWNGVEVSGYVPLLAEAPRDVQISLISDAELLKAEMTAAALREKSSTRRSNTNDSLTCAVDDAPSAVGRAGRGRPRRRTSSQSSEAPNEDQNDTSFDPEPDCISEGDTGLPLMDDSMGSTVYEEEESRARRRRVRQAHDQVNLVCDNRWLRLLGTDVLIYVHGFKHSRFDIIRRFGQFLAMANLPPTVKPVMFHWPSGLGNTTYWNAVNRATHDQTADDFVRFMLSLYNAGFRNLHFMLHSMGARVFFYAMKKCAPLLRTSDELLPAQIAAVRSSVQNGSKSNGKSAMASNGRSTQEQQGATIEKLSLSNVILLNPDYEIAEFRTDATLLVKYCNRITLYVDRRDSALKLGETCTGRPSLGFSVGPFLDTHGNKIDLDVIDTTDLQANVGGTHHSFWNINRSYVDDLRDLVVTQKRASHRSSRLIKVGPSIYRFARTPAHVTEV</sequence>
<keyword evidence="2" id="KW-1133">Transmembrane helix</keyword>